<evidence type="ECO:0000313" key="3">
    <source>
        <dbReference type="Proteomes" id="UP000294927"/>
    </source>
</evidence>
<dbReference type="Pfam" id="PF06013">
    <property type="entry name" value="WXG100"/>
    <property type="match status" value="1"/>
</dbReference>
<dbReference type="InterPro" id="IPR036689">
    <property type="entry name" value="ESAT-6-like_sf"/>
</dbReference>
<proteinExistence type="inferred from homology"/>
<keyword evidence="3" id="KW-1185">Reference proteome</keyword>
<organism evidence="2 3">
    <name type="scientific">Actinophytocola oryzae</name>
    <dbReference type="NCBI Taxonomy" id="502181"/>
    <lineage>
        <taxon>Bacteria</taxon>
        <taxon>Bacillati</taxon>
        <taxon>Actinomycetota</taxon>
        <taxon>Actinomycetes</taxon>
        <taxon>Pseudonocardiales</taxon>
        <taxon>Pseudonocardiaceae</taxon>
    </lineage>
</organism>
<dbReference type="AlphaFoldDB" id="A0A4R7VDF5"/>
<gene>
    <name evidence="2" type="ORF">CLV71_110354</name>
</gene>
<dbReference type="Gene3D" id="1.10.287.1060">
    <property type="entry name" value="ESAT-6-like"/>
    <property type="match status" value="1"/>
</dbReference>
<accession>A0A4R7VDF5</accession>
<name>A0A4R7VDF5_9PSEU</name>
<dbReference type="SUPFAM" id="SSF140453">
    <property type="entry name" value="EsxAB dimer-like"/>
    <property type="match status" value="1"/>
</dbReference>
<dbReference type="OrthoDB" id="3387628at2"/>
<evidence type="ECO:0000256" key="1">
    <source>
        <dbReference type="RuleBase" id="RU362001"/>
    </source>
</evidence>
<dbReference type="Proteomes" id="UP000294927">
    <property type="component" value="Unassembled WGS sequence"/>
</dbReference>
<sequence length="99" mass="11303">MSGDQNIKVQFSSLEALSGDINRRVSNIEGHIEDLRTKIRDLENLWQGSASDGFQSVKNQWNGSADHVKQVLKKIEIAVIQSTDGYRDTEDRNSKRWDQ</sequence>
<reference evidence="2 3" key="1">
    <citation type="submission" date="2019-03" db="EMBL/GenBank/DDBJ databases">
        <title>Genomic Encyclopedia of Archaeal and Bacterial Type Strains, Phase II (KMG-II): from individual species to whole genera.</title>
        <authorList>
            <person name="Goeker M."/>
        </authorList>
    </citation>
    <scope>NUCLEOTIDE SEQUENCE [LARGE SCALE GENOMIC DNA]</scope>
    <source>
        <strain evidence="2 3">DSM 45499</strain>
    </source>
</reference>
<dbReference type="InterPro" id="IPR010310">
    <property type="entry name" value="T7SS_ESAT-6-like"/>
</dbReference>
<comment type="similarity">
    <text evidence="1">Belongs to the WXG100 family.</text>
</comment>
<evidence type="ECO:0000313" key="2">
    <source>
        <dbReference type="EMBL" id="TDV47170.1"/>
    </source>
</evidence>
<dbReference type="EMBL" id="SOCP01000010">
    <property type="protein sequence ID" value="TDV47170.1"/>
    <property type="molecule type" value="Genomic_DNA"/>
</dbReference>
<comment type="caution">
    <text evidence="2">The sequence shown here is derived from an EMBL/GenBank/DDBJ whole genome shotgun (WGS) entry which is preliminary data.</text>
</comment>
<protein>
    <recommendedName>
        <fullName evidence="1">ESAT-6-like protein</fullName>
    </recommendedName>
</protein>
<dbReference type="NCBIfam" id="TIGR03930">
    <property type="entry name" value="WXG100_ESAT6"/>
    <property type="match status" value="1"/>
</dbReference>
<dbReference type="RefSeq" id="WP_133905654.1">
    <property type="nucleotide sequence ID" value="NZ_SOCP01000010.1"/>
</dbReference>